<keyword evidence="3 6" id="KW-0732">Signal</keyword>
<dbReference type="Pfam" id="PF01323">
    <property type="entry name" value="DSBA"/>
    <property type="match status" value="1"/>
</dbReference>
<dbReference type="PANTHER" id="PTHR35891:SF3">
    <property type="entry name" value="THIOL:DISULFIDE INTERCHANGE PROTEIN DSBL"/>
    <property type="match status" value="1"/>
</dbReference>
<dbReference type="SUPFAM" id="SSF52833">
    <property type="entry name" value="Thioredoxin-like"/>
    <property type="match status" value="1"/>
</dbReference>
<keyword evidence="9" id="KW-1185">Reference proteome</keyword>
<comment type="caution">
    <text evidence="8">The sequence shown here is derived from an EMBL/GenBank/DDBJ whole genome shotgun (WGS) entry which is preliminary data.</text>
</comment>
<dbReference type="CDD" id="cd03019">
    <property type="entry name" value="DsbA_DsbA"/>
    <property type="match status" value="1"/>
</dbReference>
<feature type="domain" description="DSBA-like thioredoxin" evidence="7">
    <location>
        <begin position="55"/>
        <end position="205"/>
    </location>
</feature>
<dbReference type="InterPro" id="IPR036249">
    <property type="entry name" value="Thioredoxin-like_sf"/>
</dbReference>
<dbReference type="Proteomes" id="UP001500305">
    <property type="component" value="Unassembled WGS sequence"/>
</dbReference>
<gene>
    <name evidence="8" type="ORF">GCM10010430_64290</name>
</gene>
<evidence type="ECO:0000256" key="5">
    <source>
        <dbReference type="ARBA" id="ARBA00023284"/>
    </source>
</evidence>
<proteinExistence type="inferred from homology"/>
<protein>
    <recommendedName>
        <fullName evidence="2">Thiol:disulfide interchange protein DsbA</fullName>
    </recommendedName>
</protein>
<evidence type="ECO:0000313" key="8">
    <source>
        <dbReference type="EMBL" id="GAA2269721.1"/>
    </source>
</evidence>
<evidence type="ECO:0000256" key="6">
    <source>
        <dbReference type="SAM" id="SignalP"/>
    </source>
</evidence>
<dbReference type="PIRSF" id="PIRSF001488">
    <property type="entry name" value="Tdi_protein"/>
    <property type="match status" value="1"/>
</dbReference>
<dbReference type="InterPro" id="IPR050824">
    <property type="entry name" value="Thiol_disulfide_DsbA"/>
</dbReference>
<comment type="similarity">
    <text evidence="1">Belongs to the thioredoxin family. DsbA subfamily.</text>
</comment>
<evidence type="ECO:0000256" key="2">
    <source>
        <dbReference type="ARBA" id="ARBA00013831"/>
    </source>
</evidence>
<reference evidence="8 9" key="1">
    <citation type="journal article" date="2019" name="Int. J. Syst. Evol. Microbiol.">
        <title>The Global Catalogue of Microorganisms (GCM) 10K type strain sequencing project: providing services to taxonomists for standard genome sequencing and annotation.</title>
        <authorList>
            <consortium name="The Broad Institute Genomics Platform"/>
            <consortium name="The Broad Institute Genome Sequencing Center for Infectious Disease"/>
            <person name="Wu L."/>
            <person name="Ma J."/>
        </authorList>
    </citation>
    <scope>NUCLEOTIDE SEQUENCE [LARGE SCALE GENOMIC DNA]</scope>
    <source>
        <strain evidence="8 9">JCM 7356</strain>
    </source>
</reference>
<dbReference type="EMBL" id="BAAATR010000039">
    <property type="protein sequence ID" value="GAA2269721.1"/>
    <property type="molecule type" value="Genomic_DNA"/>
</dbReference>
<evidence type="ECO:0000313" key="9">
    <source>
        <dbReference type="Proteomes" id="UP001500305"/>
    </source>
</evidence>
<name>A0ABN3ESW2_9ACTN</name>
<feature type="chain" id="PRO_5045908878" description="Thiol:disulfide interchange protein DsbA" evidence="6">
    <location>
        <begin position="26"/>
        <end position="216"/>
    </location>
</feature>
<keyword evidence="5" id="KW-0676">Redox-active center</keyword>
<dbReference type="InterPro" id="IPR023205">
    <property type="entry name" value="DsbA/DsbL"/>
</dbReference>
<feature type="signal peptide" evidence="6">
    <location>
        <begin position="1"/>
        <end position="25"/>
    </location>
</feature>
<evidence type="ECO:0000259" key="7">
    <source>
        <dbReference type="Pfam" id="PF01323"/>
    </source>
</evidence>
<evidence type="ECO:0000256" key="1">
    <source>
        <dbReference type="ARBA" id="ARBA00005791"/>
    </source>
</evidence>
<dbReference type="InterPro" id="IPR001853">
    <property type="entry name" value="DSBA-like_thioredoxin_dom"/>
</dbReference>
<dbReference type="PANTHER" id="PTHR35891">
    <property type="entry name" value="THIOL:DISULFIDE INTERCHANGE PROTEIN DSBA"/>
    <property type="match status" value="1"/>
</dbReference>
<dbReference type="Gene3D" id="3.40.30.10">
    <property type="entry name" value="Glutaredoxin"/>
    <property type="match status" value="1"/>
</dbReference>
<accession>A0ABN3ESW2</accession>
<sequence>MNPLLRTAALLALAGGLLTGPSAAAAPEVPHDGAQFAHLDHPRPVRAVERREAVEFFWYGCPHSYQLEQPLEQWADRHHGDVTLRRVPAVWSGGPDERAQLAHARLYYTLEKLGEVDRLQLAAFRAVRDQGEDLAGEEQAADWARRQGLDARAFRAAYRSPEVDRATRGASDLLVRYEVKEVPTVMVRGGRFRTSPSRAGGVERMPEVLDDLIARS</sequence>
<evidence type="ECO:0000256" key="3">
    <source>
        <dbReference type="ARBA" id="ARBA00022729"/>
    </source>
</evidence>
<organism evidence="8 9">
    <name type="scientific">Kitasatospora cystarginea</name>
    <dbReference type="NCBI Taxonomy" id="58350"/>
    <lineage>
        <taxon>Bacteria</taxon>
        <taxon>Bacillati</taxon>
        <taxon>Actinomycetota</taxon>
        <taxon>Actinomycetes</taxon>
        <taxon>Kitasatosporales</taxon>
        <taxon>Streptomycetaceae</taxon>
        <taxon>Kitasatospora</taxon>
    </lineage>
</organism>
<keyword evidence="4" id="KW-1015">Disulfide bond</keyword>
<dbReference type="RefSeq" id="WP_344640067.1">
    <property type="nucleotide sequence ID" value="NZ_BAAATR010000039.1"/>
</dbReference>
<evidence type="ECO:0000256" key="4">
    <source>
        <dbReference type="ARBA" id="ARBA00023157"/>
    </source>
</evidence>